<dbReference type="Gene3D" id="3.30.420.10">
    <property type="entry name" value="Ribonuclease H-like superfamily/Ribonuclease H"/>
    <property type="match status" value="1"/>
</dbReference>
<keyword evidence="3" id="KW-1185">Reference proteome</keyword>
<dbReference type="GO" id="GO:0003676">
    <property type="term" value="F:nucleic acid binding"/>
    <property type="evidence" value="ECO:0007669"/>
    <property type="project" value="InterPro"/>
</dbReference>
<name>A0AA39RR76_ACESA</name>
<reference evidence="2" key="2">
    <citation type="submission" date="2023-06" db="EMBL/GenBank/DDBJ databases">
        <authorList>
            <person name="Swenson N.G."/>
            <person name="Wegrzyn J.L."/>
            <person name="Mcevoy S.L."/>
        </authorList>
    </citation>
    <scope>NUCLEOTIDE SEQUENCE</scope>
    <source>
        <strain evidence="2">NS2018</strain>
        <tissue evidence="2">Leaf</tissue>
    </source>
</reference>
<sequence length="124" mass="13320">MASCCQILDGSFDSNVAGIMAIFRGISFCNDCGMKPCVLESDKVVAVERVLNNNFLNASCGSILSDIADLRSQVMVLKVCAIPFPANRVANRLAMFALDTSASSFWMEDSPACIRGLIEAEMPS</sequence>
<evidence type="ECO:0000259" key="1">
    <source>
        <dbReference type="Pfam" id="PF13456"/>
    </source>
</evidence>
<dbReference type="Proteomes" id="UP001168877">
    <property type="component" value="Unassembled WGS sequence"/>
</dbReference>
<organism evidence="2 3">
    <name type="scientific">Acer saccharum</name>
    <name type="common">Sugar maple</name>
    <dbReference type="NCBI Taxonomy" id="4024"/>
    <lineage>
        <taxon>Eukaryota</taxon>
        <taxon>Viridiplantae</taxon>
        <taxon>Streptophyta</taxon>
        <taxon>Embryophyta</taxon>
        <taxon>Tracheophyta</taxon>
        <taxon>Spermatophyta</taxon>
        <taxon>Magnoliopsida</taxon>
        <taxon>eudicotyledons</taxon>
        <taxon>Gunneridae</taxon>
        <taxon>Pentapetalae</taxon>
        <taxon>rosids</taxon>
        <taxon>malvids</taxon>
        <taxon>Sapindales</taxon>
        <taxon>Sapindaceae</taxon>
        <taxon>Hippocastanoideae</taxon>
        <taxon>Acereae</taxon>
        <taxon>Acer</taxon>
    </lineage>
</organism>
<dbReference type="PANTHER" id="PTHR47723:SF19">
    <property type="entry name" value="POLYNUCLEOTIDYL TRANSFERASE, RIBONUCLEASE H-LIKE SUPERFAMILY PROTEIN"/>
    <property type="match status" value="1"/>
</dbReference>
<dbReference type="InterPro" id="IPR002156">
    <property type="entry name" value="RNaseH_domain"/>
</dbReference>
<dbReference type="GO" id="GO:0004523">
    <property type="term" value="F:RNA-DNA hybrid ribonuclease activity"/>
    <property type="evidence" value="ECO:0007669"/>
    <property type="project" value="InterPro"/>
</dbReference>
<dbReference type="EMBL" id="JAUESC010000385">
    <property type="protein sequence ID" value="KAK0578659.1"/>
    <property type="molecule type" value="Genomic_DNA"/>
</dbReference>
<gene>
    <name evidence="2" type="ORF">LWI29_013897</name>
</gene>
<comment type="caution">
    <text evidence="2">The sequence shown here is derived from an EMBL/GenBank/DDBJ whole genome shotgun (WGS) entry which is preliminary data.</text>
</comment>
<evidence type="ECO:0000313" key="3">
    <source>
        <dbReference type="Proteomes" id="UP001168877"/>
    </source>
</evidence>
<reference evidence="2" key="1">
    <citation type="journal article" date="2022" name="Plant J.">
        <title>Strategies of tolerance reflected in two North American maple genomes.</title>
        <authorList>
            <person name="McEvoy S.L."/>
            <person name="Sezen U.U."/>
            <person name="Trouern-Trend A."/>
            <person name="McMahon S.M."/>
            <person name="Schaberg P.G."/>
            <person name="Yang J."/>
            <person name="Wegrzyn J.L."/>
            <person name="Swenson N.G."/>
        </authorList>
    </citation>
    <scope>NUCLEOTIDE SEQUENCE</scope>
    <source>
        <strain evidence="2">NS2018</strain>
    </source>
</reference>
<dbReference type="Pfam" id="PF13456">
    <property type="entry name" value="RVT_3"/>
    <property type="match status" value="1"/>
</dbReference>
<dbReference type="InterPro" id="IPR053151">
    <property type="entry name" value="RNase_H-like"/>
</dbReference>
<dbReference type="AlphaFoldDB" id="A0AA39RR76"/>
<accession>A0AA39RR76</accession>
<dbReference type="InterPro" id="IPR036397">
    <property type="entry name" value="RNaseH_sf"/>
</dbReference>
<feature type="domain" description="RNase H type-1" evidence="1">
    <location>
        <begin position="5"/>
        <end position="96"/>
    </location>
</feature>
<dbReference type="PANTHER" id="PTHR47723">
    <property type="entry name" value="OS05G0353850 PROTEIN"/>
    <property type="match status" value="1"/>
</dbReference>
<evidence type="ECO:0000313" key="2">
    <source>
        <dbReference type="EMBL" id="KAK0578659.1"/>
    </source>
</evidence>
<protein>
    <recommendedName>
        <fullName evidence="1">RNase H type-1 domain-containing protein</fullName>
    </recommendedName>
</protein>
<proteinExistence type="predicted"/>